<keyword evidence="3" id="KW-0560">Oxidoreductase</keyword>
<evidence type="ECO:0000256" key="1">
    <source>
        <dbReference type="ARBA" id="ARBA00005591"/>
    </source>
</evidence>
<dbReference type="InterPro" id="IPR002569">
    <property type="entry name" value="Met_Sox_Rdtase_MsrA_dom"/>
</dbReference>
<reference evidence="7 8" key="1">
    <citation type="submission" date="2019-04" db="EMBL/GenBank/DDBJ databases">
        <title>Chromosome genome assembly for Takifugu flavidus.</title>
        <authorList>
            <person name="Xiao S."/>
        </authorList>
    </citation>
    <scope>NUCLEOTIDE SEQUENCE [LARGE SCALE GENOMIC DNA]</scope>
    <source>
        <strain evidence="7">HTHZ2018</strain>
        <tissue evidence="7">Muscle</tissue>
    </source>
</reference>
<feature type="region of interest" description="Disordered" evidence="5">
    <location>
        <begin position="164"/>
        <end position="192"/>
    </location>
</feature>
<comment type="caution">
    <text evidence="7">The sequence shown here is derived from an EMBL/GenBank/DDBJ whole genome shotgun (WGS) entry which is preliminary data.</text>
</comment>
<comment type="similarity">
    <text evidence="1">Belongs to the MsrA Met sulfoxide reductase family.</text>
</comment>
<dbReference type="EC" id="1.8.4.11" evidence="2"/>
<dbReference type="SUPFAM" id="SSF55068">
    <property type="entry name" value="Peptide methionine sulfoxide reductase"/>
    <property type="match status" value="1"/>
</dbReference>
<keyword evidence="8" id="KW-1185">Reference proteome</keyword>
<evidence type="ECO:0000313" key="7">
    <source>
        <dbReference type="EMBL" id="TWW71989.1"/>
    </source>
</evidence>
<evidence type="ECO:0000256" key="2">
    <source>
        <dbReference type="ARBA" id="ARBA00012502"/>
    </source>
</evidence>
<dbReference type="EMBL" id="RHFK02000008">
    <property type="protein sequence ID" value="TWW71989.1"/>
    <property type="molecule type" value="Genomic_DNA"/>
</dbReference>
<name>A0A5C6NZA7_9TELE</name>
<protein>
    <recommendedName>
        <fullName evidence="2">peptide-methionine (S)-S-oxide reductase</fullName>
        <ecNumber evidence="2">1.8.4.11</ecNumber>
    </recommendedName>
    <alternativeName>
        <fullName evidence="4">Peptide-methionine (S)-S-oxide reductase</fullName>
    </alternativeName>
</protein>
<proteinExistence type="inferred from homology"/>
<dbReference type="InterPro" id="IPR036509">
    <property type="entry name" value="Met_Sox_Rdtase_MsrA_sf"/>
</dbReference>
<feature type="compositionally biased region" description="Basic and acidic residues" evidence="5">
    <location>
        <begin position="165"/>
        <end position="185"/>
    </location>
</feature>
<gene>
    <name evidence="7" type="ORF">D4764_16G0004860</name>
</gene>
<evidence type="ECO:0000256" key="4">
    <source>
        <dbReference type="ARBA" id="ARBA00030643"/>
    </source>
</evidence>
<sequence>MCVNTGMRQQNDHGTQYRSAVYTSSPAQQEVVLKSQVAYQQAESKSVTSQRRTGELPRSSAATGSEYLTAAGFLEDEKTERGKTVGWEDGSECFSFPPLSSTSTLSRGVTSYLRPGAVSLAAAMARGSLSLPPSLSLSLSLSLGWTAGRTRECGAVVCAHMGAGEGERGSVMDRDRERVQKEERAAPAQPRL</sequence>
<accession>A0A5C6NZA7</accession>
<organism evidence="7 8">
    <name type="scientific">Takifugu flavidus</name>
    <name type="common">sansaifugu</name>
    <dbReference type="NCBI Taxonomy" id="433684"/>
    <lineage>
        <taxon>Eukaryota</taxon>
        <taxon>Metazoa</taxon>
        <taxon>Chordata</taxon>
        <taxon>Craniata</taxon>
        <taxon>Vertebrata</taxon>
        <taxon>Euteleostomi</taxon>
        <taxon>Actinopterygii</taxon>
        <taxon>Neopterygii</taxon>
        <taxon>Teleostei</taxon>
        <taxon>Neoteleostei</taxon>
        <taxon>Acanthomorphata</taxon>
        <taxon>Eupercaria</taxon>
        <taxon>Tetraodontiformes</taxon>
        <taxon>Tetradontoidea</taxon>
        <taxon>Tetraodontidae</taxon>
        <taxon>Takifugu</taxon>
    </lineage>
</organism>
<evidence type="ECO:0000256" key="3">
    <source>
        <dbReference type="ARBA" id="ARBA00023002"/>
    </source>
</evidence>
<evidence type="ECO:0000259" key="6">
    <source>
        <dbReference type="Pfam" id="PF01625"/>
    </source>
</evidence>
<dbReference type="AlphaFoldDB" id="A0A5C6NZA7"/>
<dbReference type="Proteomes" id="UP000324091">
    <property type="component" value="Chromosome 16"/>
</dbReference>
<dbReference type="GO" id="GO:0008113">
    <property type="term" value="F:peptide-methionine (S)-S-oxide reductase activity"/>
    <property type="evidence" value="ECO:0007669"/>
    <property type="project" value="UniProtKB-EC"/>
</dbReference>
<feature type="domain" description="Peptide methionine sulphoxide reductase MsrA" evidence="6">
    <location>
        <begin position="5"/>
        <end position="47"/>
    </location>
</feature>
<dbReference type="Gene3D" id="3.30.1060.10">
    <property type="entry name" value="Peptide methionine sulphoxide reductase MsrA"/>
    <property type="match status" value="1"/>
</dbReference>
<evidence type="ECO:0000313" key="8">
    <source>
        <dbReference type="Proteomes" id="UP000324091"/>
    </source>
</evidence>
<evidence type="ECO:0000256" key="5">
    <source>
        <dbReference type="SAM" id="MobiDB-lite"/>
    </source>
</evidence>
<dbReference type="Pfam" id="PF01625">
    <property type="entry name" value="PMSR"/>
    <property type="match status" value="1"/>
</dbReference>